<dbReference type="InterPro" id="IPR050266">
    <property type="entry name" value="AB_hydrolase_sf"/>
</dbReference>
<dbReference type="PANTHER" id="PTHR43798:SF31">
    <property type="entry name" value="AB HYDROLASE SUPERFAMILY PROTEIN YCLE"/>
    <property type="match status" value="1"/>
</dbReference>
<dbReference type="Pfam" id="PF00561">
    <property type="entry name" value="Abhydrolase_1"/>
    <property type="match status" value="1"/>
</dbReference>
<evidence type="ECO:0000313" key="4">
    <source>
        <dbReference type="EMBL" id="MFD1037338.1"/>
    </source>
</evidence>
<dbReference type="Gene3D" id="3.40.50.1820">
    <property type="entry name" value="alpha/beta hydrolase"/>
    <property type="match status" value="1"/>
</dbReference>
<comment type="similarity">
    <text evidence="1">Belongs to the peptidase S33 family.</text>
</comment>
<evidence type="ECO:0000256" key="1">
    <source>
        <dbReference type="ARBA" id="ARBA00010088"/>
    </source>
</evidence>
<dbReference type="GO" id="GO:0016787">
    <property type="term" value="F:hydrolase activity"/>
    <property type="evidence" value="ECO:0007669"/>
    <property type="project" value="UniProtKB-KW"/>
</dbReference>
<comment type="caution">
    <text evidence="4">The sequence shown here is derived from an EMBL/GenBank/DDBJ whole genome shotgun (WGS) entry which is preliminary data.</text>
</comment>
<organism evidence="4 5">
    <name type="scientific">Virgibacillus byunsanensis</name>
    <dbReference type="NCBI Taxonomy" id="570945"/>
    <lineage>
        <taxon>Bacteria</taxon>
        <taxon>Bacillati</taxon>
        <taxon>Bacillota</taxon>
        <taxon>Bacilli</taxon>
        <taxon>Bacillales</taxon>
        <taxon>Bacillaceae</taxon>
        <taxon>Virgibacillus</taxon>
    </lineage>
</organism>
<dbReference type="InterPro" id="IPR029058">
    <property type="entry name" value="AB_hydrolase_fold"/>
</dbReference>
<dbReference type="Proteomes" id="UP001597040">
    <property type="component" value="Unassembled WGS sequence"/>
</dbReference>
<dbReference type="RefSeq" id="WP_390359304.1">
    <property type="nucleotide sequence ID" value="NZ_JBHTKJ010000007.1"/>
</dbReference>
<name>A0ABW3LGU2_9BACI</name>
<gene>
    <name evidence="4" type="ORF">ACFQ3N_02725</name>
</gene>
<evidence type="ECO:0000259" key="3">
    <source>
        <dbReference type="Pfam" id="PF00561"/>
    </source>
</evidence>
<protein>
    <submittedName>
        <fullName evidence="4">Alpha/beta fold hydrolase</fullName>
    </submittedName>
</protein>
<feature type="domain" description="AB hydrolase-1" evidence="3">
    <location>
        <begin position="34"/>
        <end position="270"/>
    </location>
</feature>
<dbReference type="EMBL" id="JBHTKJ010000007">
    <property type="protein sequence ID" value="MFD1037338.1"/>
    <property type="molecule type" value="Genomic_DNA"/>
</dbReference>
<dbReference type="PRINTS" id="PR00111">
    <property type="entry name" value="ABHYDROLASE"/>
</dbReference>
<dbReference type="InterPro" id="IPR000073">
    <property type="entry name" value="AB_hydrolase_1"/>
</dbReference>
<dbReference type="InterPro" id="IPR002410">
    <property type="entry name" value="Peptidase_S33"/>
</dbReference>
<dbReference type="SUPFAM" id="SSF53474">
    <property type="entry name" value="alpha/beta-Hydrolases"/>
    <property type="match status" value="1"/>
</dbReference>
<sequence>MFAQINGTRLFFDIDGAGWTVNKDQLKEKPVCFVLHGGPGGNHVNFKPYLDKLTGEMQLVYIDNRGSGFSEEGPQSTYTLENNVEDIESLRKYLGLNKILLLGHSYGGMTAMSYADKYQENLTGMILVATSPSYRFIEKAISYVAKHGTPEQKEIANVLWDGAFTSSEQLAKYYTLMAPLYSTADESAADPSLRPETKKSYEAINQGFGGFLRKFDIIDKLPNVQVPTLVIAGRHDWITPVDENELIAEKIPNSEFVVFENSSHNVLKDEAEAFNDTILEFVKGISSPK</sequence>
<evidence type="ECO:0000256" key="2">
    <source>
        <dbReference type="ARBA" id="ARBA00022801"/>
    </source>
</evidence>
<proteinExistence type="inferred from homology"/>
<keyword evidence="5" id="KW-1185">Reference proteome</keyword>
<evidence type="ECO:0000313" key="5">
    <source>
        <dbReference type="Proteomes" id="UP001597040"/>
    </source>
</evidence>
<reference evidence="5" key="1">
    <citation type="journal article" date="2019" name="Int. J. Syst. Evol. Microbiol.">
        <title>The Global Catalogue of Microorganisms (GCM) 10K type strain sequencing project: providing services to taxonomists for standard genome sequencing and annotation.</title>
        <authorList>
            <consortium name="The Broad Institute Genomics Platform"/>
            <consortium name="The Broad Institute Genome Sequencing Center for Infectious Disease"/>
            <person name="Wu L."/>
            <person name="Ma J."/>
        </authorList>
    </citation>
    <scope>NUCLEOTIDE SEQUENCE [LARGE SCALE GENOMIC DNA]</scope>
    <source>
        <strain evidence="5">CCUG 56754</strain>
    </source>
</reference>
<dbReference type="PANTHER" id="PTHR43798">
    <property type="entry name" value="MONOACYLGLYCEROL LIPASE"/>
    <property type="match status" value="1"/>
</dbReference>
<keyword evidence="2 4" id="KW-0378">Hydrolase</keyword>
<dbReference type="PRINTS" id="PR00793">
    <property type="entry name" value="PROAMNOPTASE"/>
</dbReference>
<accession>A0ABW3LGU2</accession>